<gene>
    <name evidence="1" type="ORF">CEXT_812401</name>
</gene>
<evidence type="ECO:0000313" key="2">
    <source>
        <dbReference type="Proteomes" id="UP001054945"/>
    </source>
</evidence>
<reference evidence="1 2" key="1">
    <citation type="submission" date="2021-06" db="EMBL/GenBank/DDBJ databases">
        <title>Caerostris extrusa draft genome.</title>
        <authorList>
            <person name="Kono N."/>
            <person name="Arakawa K."/>
        </authorList>
    </citation>
    <scope>NUCLEOTIDE SEQUENCE [LARGE SCALE GENOMIC DNA]</scope>
</reference>
<accession>A0AAV4NCZ8</accession>
<evidence type="ECO:0000313" key="1">
    <source>
        <dbReference type="EMBL" id="GIX82528.1"/>
    </source>
</evidence>
<protein>
    <submittedName>
        <fullName evidence="1">Uncharacterized protein</fullName>
    </submittedName>
</protein>
<name>A0AAV4NCZ8_CAEEX</name>
<comment type="caution">
    <text evidence="1">The sequence shown here is derived from an EMBL/GenBank/DDBJ whole genome shotgun (WGS) entry which is preliminary data.</text>
</comment>
<dbReference type="Proteomes" id="UP001054945">
    <property type="component" value="Unassembled WGS sequence"/>
</dbReference>
<organism evidence="1 2">
    <name type="scientific">Caerostris extrusa</name>
    <name type="common">Bark spider</name>
    <name type="synonym">Caerostris bankana</name>
    <dbReference type="NCBI Taxonomy" id="172846"/>
    <lineage>
        <taxon>Eukaryota</taxon>
        <taxon>Metazoa</taxon>
        <taxon>Ecdysozoa</taxon>
        <taxon>Arthropoda</taxon>
        <taxon>Chelicerata</taxon>
        <taxon>Arachnida</taxon>
        <taxon>Araneae</taxon>
        <taxon>Araneomorphae</taxon>
        <taxon>Entelegynae</taxon>
        <taxon>Araneoidea</taxon>
        <taxon>Araneidae</taxon>
        <taxon>Caerostris</taxon>
    </lineage>
</organism>
<proteinExistence type="predicted"/>
<keyword evidence="2" id="KW-1185">Reference proteome</keyword>
<sequence>MPNSIWPHISLDYHRPVDSPSFAICLCMGHVRQRDSGTPIIALTRVTIVDGLAECIAGRVAPRKMAQPATRFKCIVRGFLSHIRKNLRTSDIDWPILLPENFISCNKNRLRFQFSDQQCARVTCAAPGFARREGAGQSAPGRLSLWMIVPLMELKWRRSRTTRELDSTSKTTCFITTFKNGI</sequence>
<dbReference type="EMBL" id="BPLR01020788">
    <property type="protein sequence ID" value="GIX82528.1"/>
    <property type="molecule type" value="Genomic_DNA"/>
</dbReference>
<dbReference type="AlphaFoldDB" id="A0AAV4NCZ8"/>